<reference evidence="1" key="1">
    <citation type="journal article" date="2019" name="bioRxiv">
        <title>The Genome of the Zebra Mussel, Dreissena polymorpha: A Resource for Invasive Species Research.</title>
        <authorList>
            <person name="McCartney M.A."/>
            <person name="Auch B."/>
            <person name="Kono T."/>
            <person name="Mallez S."/>
            <person name="Zhang Y."/>
            <person name="Obille A."/>
            <person name="Becker A."/>
            <person name="Abrahante J.E."/>
            <person name="Garbe J."/>
            <person name="Badalamenti J.P."/>
            <person name="Herman A."/>
            <person name="Mangelson H."/>
            <person name="Liachko I."/>
            <person name="Sullivan S."/>
            <person name="Sone E.D."/>
            <person name="Koren S."/>
            <person name="Silverstein K.A.T."/>
            <person name="Beckman K.B."/>
            <person name="Gohl D.M."/>
        </authorList>
    </citation>
    <scope>NUCLEOTIDE SEQUENCE</scope>
    <source>
        <strain evidence="1">Duluth1</strain>
        <tissue evidence="1">Whole animal</tissue>
    </source>
</reference>
<name>A0A9D4CML2_DREPO</name>
<proteinExistence type="predicted"/>
<protein>
    <submittedName>
        <fullName evidence="1">Uncharacterized protein</fullName>
    </submittedName>
</protein>
<keyword evidence="2" id="KW-1185">Reference proteome</keyword>
<sequence length="53" mass="6078">MAMAEVRVLKTVVKARVVEAVADVHTMIHLRVKTARNVTQKSNRFCCRPNRGW</sequence>
<evidence type="ECO:0000313" key="1">
    <source>
        <dbReference type="EMBL" id="KAH3726995.1"/>
    </source>
</evidence>
<dbReference type="Proteomes" id="UP000828390">
    <property type="component" value="Unassembled WGS sequence"/>
</dbReference>
<dbReference type="EMBL" id="JAIWYP010000012">
    <property type="protein sequence ID" value="KAH3726995.1"/>
    <property type="molecule type" value="Genomic_DNA"/>
</dbReference>
<organism evidence="1 2">
    <name type="scientific">Dreissena polymorpha</name>
    <name type="common">Zebra mussel</name>
    <name type="synonym">Mytilus polymorpha</name>
    <dbReference type="NCBI Taxonomy" id="45954"/>
    <lineage>
        <taxon>Eukaryota</taxon>
        <taxon>Metazoa</taxon>
        <taxon>Spiralia</taxon>
        <taxon>Lophotrochozoa</taxon>
        <taxon>Mollusca</taxon>
        <taxon>Bivalvia</taxon>
        <taxon>Autobranchia</taxon>
        <taxon>Heteroconchia</taxon>
        <taxon>Euheterodonta</taxon>
        <taxon>Imparidentia</taxon>
        <taxon>Neoheterodontei</taxon>
        <taxon>Myida</taxon>
        <taxon>Dreissenoidea</taxon>
        <taxon>Dreissenidae</taxon>
        <taxon>Dreissena</taxon>
    </lineage>
</organism>
<evidence type="ECO:0000313" key="2">
    <source>
        <dbReference type="Proteomes" id="UP000828390"/>
    </source>
</evidence>
<gene>
    <name evidence="1" type="ORF">DPMN_052919</name>
</gene>
<comment type="caution">
    <text evidence="1">The sequence shown here is derived from an EMBL/GenBank/DDBJ whole genome shotgun (WGS) entry which is preliminary data.</text>
</comment>
<reference evidence="1" key="2">
    <citation type="submission" date="2020-11" db="EMBL/GenBank/DDBJ databases">
        <authorList>
            <person name="McCartney M.A."/>
            <person name="Auch B."/>
            <person name="Kono T."/>
            <person name="Mallez S."/>
            <person name="Becker A."/>
            <person name="Gohl D.M."/>
            <person name="Silverstein K.A.T."/>
            <person name="Koren S."/>
            <person name="Bechman K.B."/>
            <person name="Herman A."/>
            <person name="Abrahante J.E."/>
            <person name="Garbe J."/>
        </authorList>
    </citation>
    <scope>NUCLEOTIDE SEQUENCE</scope>
    <source>
        <strain evidence="1">Duluth1</strain>
        <tissue evidence="1">Whole animal</tissue>
    </source>
</reference>
<dbReference type="AlphaFoldDB" id="A0A9D4CML2"/>
<accession>A0A9D4CML2</accession>